<dbReference type="AlphaFoldDB" id="A0A9N9BR48"/>
<dbReference type="OrthoDB" id="2440853at2759"/>
<dbReference type="Proteomes" id="UP000789739">
    <property type="component" value="Unassembled WGS sequence"/>
</dbReference>
<keyword evidence="2" id="KW-0812">Transmembrane</keyword>
<accession>A0A9N9BR48</accession>
<keyword evidence="2" id="KW-1133">Transmembrane helix</keyword>
<feature type="transmembrane region" description="Helical" evidence="2">
    <location>
        <begin position="50"/>
        <end position="68"/>
    </location>
</feature>
<comment type="caution">
    <text evidence="3">The sequence shown here is derived from an EMBL/GenBank/DDBJ whole genome shotgun (WGS) entry which is preliminary data.</text>
</comment>
<reference evidence="3" key="1">
    <citation type="submission" date="2021-06" db="EMBL/GenBank/DDBJ databases">
        <authorList>
            <person name="Kallberg Y."/>
            <person name="Tangrot J."/>
            <person name="Rosling A."/>
        </authorList>
    </citation>
    <scope>NUCLEOTIDE SEQUENCE</scope>
    <source>
        <strain evidence="3">BR232B</strain>
    </source>
</reference>
<gene>
    <name evidence="3" type="ORF">PBRASI_LOCUS6199</name>
</gene>
<feature type="region of interest" description="Disordered" evidence="1">
    <location>
        <begin position="125"/>
        <end position="168"/>
    </location>
</feature>
<evidence type="ECO:0000256" key="1">
    <source>
        <dbReference type="SAM" id="MobiDB-lite"/>
    </source>
</evidence>
<evidence type="ECO:0000313" key="4">
    <source>
        <dbReference type="Proteomes" id="UP000789739"/>
    </source>
</evidence>
<keyword evidence="4" id="KW-1185">Reference proteome</keyword>
<sequence length="168" mass="19028">MSLMGTESTLSVKTPTLILALPLPEDEQDDDQIDDEYEFIDFGAPQMETVIVSMIITASVALSLLICYRRANRLIPNGIYFALQPRHNPDEDLSLRTGLLQEEDEDATQLDDRMLDTIRYRDDDDSIEDVSASKNQERSFIDDSNKPSENQGNMRNDFGVFSIADEDD</sequence>
<organism evidence="3 4">
    <name type="scientific">Paraglomus brasilianum</name>
    <dbReference type="NCBI Taxonomy" id="144538"/>
    <lineage>
        <taxon>Eukaryota</taxon>
        <taxon>Fungi</taxon>
        <taxon>Fungi incertae sedis</taxon>
        <taxon>Mucoromycota</taxon>
        <taxon>Glomeromycotina</taxon>
        <taxon>Glomeromycetes</taxon>
        <taxon>Paraglomerales</taxon>
        <taxon>Paraglomeraceae</taxon>
        <taxon>Paraglomus</taxon>
    </lineage>
</organism>
<evidence type="ECO:0000313" key="3">
    <source>
        <dbReference type="EMBL" id="CAG8572911.1"/>
    </source>
</evidence>
<proteinExistence type="predicted"/>
<protein>
    <submittedName>
        <fullName evidence="3">2355_t:CDS:1</fullName>
    </submittedName>
</protein>
<evidence type="ECO:0000256" key="2">
    <source>
        <dbReference type="SAM" id="Phobius"/>
    </source>
</evidence>
<dbReference type="EMBL" id="CAJVPI010000795">
    <property type="protein sequence ID" value="CAG8572911.1"/>
    <property type="molecule type" value="Genomic_DNA"/>
</dbReference>
<name>A0A9N9BR48_9GLOM</name>
<keyword evidence="2" id="KW-0472">Membrane</keyword>
<feature type="compositionally biased region" description="Basic and acidic residues" evidence="1">
    <location>
        <begin position="135"/>
        <end position="146"/>
    </location>
</feature>